<gene>
    <name evidence="2" type="ORF">PHMEG_00014534</name>
</gene>
<feature type="compositionally biased region" description="Acidic residues" evidence="1">
    <location>
        <begin position="206"/>
        <end position="217"/>
    </location>
</feature>
<evidence type="ECO:0000256" key="1">
    <source>
        <dbReference type="SAM" id="MobiDB-lite"/>
    </source>
</evidence>
<dbReference type="OrthoDB" id="128741at2759"/>
<organism evidence="2 3">
    <name type="scientific">Phytophthora megakarya</name>
    <dbReference type="NCBI Taxonomy" id="4795"/>
    <lineage>
        <taxon>Eukaryota</taxon>
        <taxon>Sar</taxon>
        <taxon>Stramenopiles</taxon>
        <taxon>Oomycota</taxon>
        <taxon>Peronosporomycetes</taxon>
        <taxon>Peronosporales</taxon>
        <taxon>Peronosporaceae</taxon>
        <taxon>Phytophthora</taxon>
    </lineage>
</organism>
<dbReference type="EMBL" id="NBNE01001879">
    <property type="protein sequence ID" value="OWZ12328.1"/>
    <property type="molecule type" value="Genomic_DNA"/>
</dbReference>
<protein>
    <submittedName>
        <fullName evidence="2">Uncharacterized protein</fullName>
    </submittedName>
</protein>
<sequence length="300" mass="34170">MATLPSPSPLQSVQLVFRSKFIQLSAILQTTSAFLDSAVEMEFCEACKLNSIVLLDPIWTASLPDAEPSPAELGPGNGGTWSRRKYLRTDRHYNRFQFRRTMVKAVELNDPKELRKWSEIPPRRDGGKAFRDEIDTGIGHVVRWGPRDMVQAAFHKQHEVVWWLYRNTRAPRAMKSVLIMAVKNGDIVLLEWLRAKYRTHGFDPNSETEENELGGDDEERKSNSDSSEENFMAANAVVHPPGTLRNDDLLGLGRIGVVKWLAENGYVRMQTYLAVYVVVEINRLDMVLTISCVKHADMWL</sequence>
<name>A0A225W551_9STRA</name>
<proteinExistence type="predicted"/>
<reference evidence="3" key="1">
    <citation type="submission" date="2017-03" db="EMBL/GenBank/DDBJ databases">
        <title>Phytopthora megakarya and P. palmivora, two closely related causual agents of cacao black pod achieved similar genome size and gene model numbers by different mechanisms.</title>
        <authorList>
            <person name="Ali S."/>
            <person name="Shao J."/>
            <person name="Larry D.J."/>
            <person name="Kronmiller B."/>
            <person name="Shen D."/>
            <person name="Strem M.D."/>
            <person name="Melnick R.L."/>
            <person name="Guiltinan M.J."/>
            <person name="Tyler B.M."/>
            <person name="Meinhardt L.W."/>
            <person name="Bailey B.A."/>
        </authorList>
    </citation>
    <scope>NUCLEOTIDE SEQUENCE [LARGE SCALE GENOMIC DNA]</scope>
    <source>
        <strain evidence="3">zdho120</strain>
    </source>
</reference>
<keyword evidence="3" id="KW-1185">Reference proteome</keyword>
<dbReference type="STRING" id="4795.A0A225W551"/>
<dbReference type="AlphaFoldDB" id="A0A225W551"/>
<evidence type="ECO:0000313" key="2">
    <source>
        <dbReference type="EMBL" id="OWZ12328.1"/>
    </source>
</evidence>
<evidence type="ECO:0000313" key="3">
    <source>
        <dbReference type="Proteomes" id="UP000198211"/>
    </source>
</evidence>
<dbReference type="Proteomes" id="UP000198211">
    <property type="component" value="Unassembled WGS sequence"/>
</dbReference>
<accession>A0A225W551</accession>
<comment type="caution">
    <text evidence="2">The sequence shown here is derived from an EMBL/GenBank/DDBJ whole genome shotgun (WGS) entry which is preliminary data.</text>
</comment>
<feature type="region of interest" description="Disordered" evidence="1">
    <location>
        <begin position="203"/>
        <end position="228"/>
    </location>
</feature>